<accession>A0A0F9QH57</accession>
<comment type="caution">
    <text evidence="3">The sequence shown here is derived from an EMBL/GenBank/DDBJ whole genome shotgun (WGS) entry which is preliminary data.</text>
</comment>
<dbReference type="EMBL" id="LAZR01001513">
    <property type="protein sequence ID" value="KKN43405.1"/>
    <property type="molecule type" value="Genomic_DNA"/>
</dbReference>
<comment type="similarity">
    <text evidence="1">Belongs to the universal stress protein A family.</text>
</comment>
<sequence>MSVFLKKILWATDFSDEAQEALLYAEAFAKTFKARIVALHVVPDFSRALYDAAYVIREDLVRRLNFIKDEAKNKLTVLKKAKGIPFKAIVKEGSAAKTIIETAEEEKVDLIVIGRKGMSAIERLFIGSVANQVLRNSPVPILVTKKKSGKPRFKKIIVPTDFADREEVERDFAWKLAKGFGSDLTLLHVIELHDYELSPKVLDDLFNSLLKRLKQRKKREKADIKVSEEIYRAINASAGIVDYAETHHFDMIVISTCVQTKLERFFLGSTTEKVISYTHVPVFAIPPTYCLA</sequence>
<evidence type="ECO:0000259" key="2">
    <source>
        <dbReference type="Pfam" id="PF00582"/>
    </source>
</evidence>
<dbReference type="PANTHER" id="PTHR46268:SF6">
    <property type="entry name" value="UNIVERSAL STRESS PROTEIN UP12"/>
    <property type="match status" value="1"/>
</dbReference>
<feature type="domain" description="UspA" evidence="2">
    <location>
        <begin position="153"/>
        <end position="285"/>
    </location>
</feature>
<dbReference type="PRINTS" id="PR01438">
    <property type="entry name" value="UNVRSLSTRESS"/>
</dbReference>
<dbReference type="AlphaFoldDB" id="A0A0F9QH57"/>
<dbReference type="CDD" id="cd00293">
    <property type="entry name" value="USP-like"/>
    <property type="match status" value="2"/>
</dbReference>
<dbReference type="PANTHER" id="PTHR46268">
    <property type="entry name" value="STRESS RESPONSE PROTEIN NHAX"/>
    <property type="match status" value="1"/>
</dbReference>
<evidence type="ECO:0000256" key="1">
    <source>
        <dbReference type="ARBA" id="ARBA00008791"/>
    </source>
</evidence>
<organism evidence="3">
    <name type="scientific">marine sediment metagenome</name>
    <dbReference type="NCBI Taxonomy" id="412755"/>
    <lineage>
        <taxon>unclassified sequences</taxon>
        <taxon>metagenomes</taxon>
        <taxon>ecological metagenomes</taxon>
    </lineage>
</organism>
<reference evidence="3" key="1">
    <citation type="journal article" date="2015" name="Nature">
        <title>Complex archaea that bridge the gap between prokaryotes and eukaryotes.</title>
        <authorList>
            <person name="Spang A."/>
            <person name="Saw J.H."/>
            <person name="Jorgensen S.L."/>
            <person name="Zaremba-Niedzwiedzka K."/>
            <person name="Martijn J."/>
            <person name="Lind A.E."/>
            <person name="van Eijk R."/>
            <person name="Schleper C."/>
            <person name="Guy L."/>
            <person name="Ettema T.J."/>
        </authorList>
    </citation>
    <scope>NUCLEOTIDE SEQUENCE</scope>
</reference>
<dbReference type="SUPFAM" id="SSF52402">
    <property type="entry name" value="Adenine nucleotide alpha hydrolases-like"/>
    <property type="match status" value="2"/>
</dbReference>
<dbReference type="InterPro" id="IPR006015">
    <property type="entry name" value="Universal_stress_UspA"/>
</dbReference>
<proteinExistence type="inferred from homology"/>
<dbReference type="InterPro" id="IPR006016">
    <property type="entry name" value="UspA"/>
</dbReference>
<name>A0A0F9QH57_9ZZZZ</name>
<dbReference type="InterPro" id="IPR014729">
    <property type="entry name" value="Rossmann-like_a/b/a_fold"/>
</dbReference>
<dbReference type="Pfam" id="PF00582">
    <property type="entry name" value="Usp"/>
    <property type="match status" value="2"/>
</dbReference>
<evidence type="ECO:0000313" key="3">
    <source>
        <dbReference type="EMBL" id="KKN43405.1"/>
    </source>
</evidence>
<feature type="domain" description="UspA" evidence="2">
    <location>
        <begin position="6"/>
        <end position="145"/>
    </location>
</feature>
<protein>
    <recommendedName>
        <fullName evidence="2">UspA domain-containing protein</fullName>
    </recommendedName>
</protein>
<dbReference type="Gene3D" id="3.40.50.620">
    <property type="entry name" value="HUPs"/>
    <property type="match status" value="2"/>
</dbReference>
<gene>
    <name evidence="3" type="ORF">LCGC14_0703400</name>
</gene>